<feature type="non-terminal residue" evidence="1">
    <location>
        <position position="92"/>
    </location>
</feature>
<dbReference type="OrthoDB" id="10444917at2759"/>
<comment type="caution">
    <text evidence="1">The sequence shown here is derived from an EMBL/GenBank/DDBJ whole genome shotgun (WGS) entry which is preliminary data.</text>
</comment>
<dbReference type="EMBL" id="JANBPK010001274">
    <property type="protein sequence ID" value="KAJ2923830.1"/>
    <property type="molecule type" value="Genomic_DNA"/>
</dbReference>
<reference evidence="1" key="1">
    <citation type="submission" date="2022-06" db="EMBL/GenBank/DDBJ databases">
        <title>Genome Sequence of Candolleomyces eurysporus.</title>
        <authorList>
            <person name="Buettner E."/>
        </authorList>
    </citation>
    <scope>NUCLEOTIDE SEQUENCE</scope>
    <source>
        <strain evidence="1">VTCC 930004</strain>
    </source>
</reference>
<accession>A0A9W8J3J1</accession>
<sequence>MIIFRVTTGRSWTTFPTAVKDSDSSGAGANPIQFAHQTAESSFLQSTLSSSVNNGRSGSLYDPNLTDAERAKESLASIQITGEKSVEAKLEV</sequence>
<keyword evidence="2" id="KW-1185">Reference proteome</keyword>
<name>A0A9W8J3J1_9AGAR</name>
<dbReference type="AlphaFoldDB" id="A0A9W8J3J1"/>
<evidence type="ECO:0000313" key="2">
    <source>
        <dbReference type="Proteomes" id="UP001140091"/>
    </source>
</evidence>
<evidence type="ECO:0000313" key="1">
    <source>
        <dbReference type="EMBL" id="KAJ2923830.1"/>
    </source>
</evidence>
<gene>
    <name evidence="1" type="ORF">H1R20_g13258</name>
</gene>
<dbReference type="Proteomes" id="UP001140091">
    <property type="component" value="Unassembled WGS sequence"/>
</dbReference>
<protein>
    <submittedName>
        <fullName evidence="1">Uncharacterized protein</fullName>
    </submittedName>
</protein>
<proteinExistence type="predicted"/>
<organism evidence="1 2">
    <name type="scientific">Candolleomyces eurysporus</name>
    <dbReference type="NCBI Taxonomy" id="2828524"/>
    <lineage>
        <taxon>Eukaryota</taxon>
        <taxon>Fungi</taxon>
        <taxon>Dikarya</taxon>
        <taxon>Basidiomycota</taxon>
        <taxon>Agaricomycotina</taxon>
        <taxon>Agaricomycetes</taxon>
        <taxon>Agaricomycetidae</taxon>
        <taxon>Agaricales</taxon>
        <taxon>Agaricineae</taxon>
        <taxon>Psathyrellaceae</taxon>
        <taxon>Candolleomyces</taxon>
    </lineage>
</organism>